<comment type="catalytic activity">
    <reaction evidence="17">
        <text>4 Fe(II)-[cytochrome c] + O2 + 8 H(+)(in) = 4 Fe(III)-[cytochrome c] + 2 H2O + 4 H(+)(out)</text>
        <dbReference type="Rhea" id="RHEA:11436"/>
        <dbReference type="Rhea" id="RHEA-COMP:10350"/>
        <dbReference type="Rhea" id="RHEA-COMP:14399"/>
        <dbReference type="ChEBI" id="CHEBI:15377"/>
        <dbReference type="ChEBI" id="CHEBI:15378"/>
        <dbReference type="ChEBI" id="CHEBI:15379"/>
        <dbReference type="ChEBI" id="CHEBI:29033"/>
        <dbReference type="ChEBI" id="CHEBI:29034"/>
        <dbReference type="EC" id="7.1.1.9"/>
    </reaction>
</comment>
<sequence length="292" mass="31853">MAGLWWLMFGISLFVIAVIVVLVLWAATRRRRPGVRARMDTGQRYVTITGIILPAIVLVFVYVVSLPTLRAIGDPKDPGQLTIDVLGHQWWWEVSYPGSGVVTANEIHMPTGRTVHLRLRTADVNHSFWAPQLNVKTDLVAGRTNHLWLRTDRPGVYRGQCAEYCGLQHARMAFHVVAQPPAEFAAWLTGQARPAPVPSGGLAAQGLRVLESGSCASCHAVRGTTANGRIGPDLTHLASRSHLAAGTVPNTRGYLGGWISNSQTIKPGNRMPPQPLGSEQLQALIAYLETLR</sequence>
<evidence type="ECO:0000313" key="23">
    <source>
        <dbReference type="Proteomes" id="UP000611554"/>
    </source>
</evidence>
<comment type="function">
    <text evidence="15">Subunits I and II form the functional core of the enzyme complex. Electrons originating in cytochrome c are transferred via heme a and Cu(A) to the binuclear center formed by heme a3 and Cu(B).</text>
</comment>
<keyword evidence="12 18" id="KW-0408">Iron</keyword>
<keyword evidence="11 19" id="KW-1133">Transmembrane helix</keyword>
<evidence type="ECO:0000256" key="13">
    <source>
        <dbReference type="ARBA" id="ARBA00023008"/>
    </source>
</evidence>
<keyword evidence="4" id="KW-0813">Transport</keyword>
<proteinExistence type="inferred from homology"/>
<dbReference type="CDD" id="cd04213">
    <property type="entry name" value="CuRO_CcO_Caa3_II"/>
    <property type="match status" value="1"/>
</dbReference>
<keyword evidence="10" id="KW-0249">Electron transport</keyword>
<evidence type="ECO:0000256" key="19">
    <source>
        <dbReference type="SAM" id="Phobius"/>
    </source>
</evidence>
<evidence type="ECO:0000256" key="3">
    <source>
        <dbReference type="ARBA" id="ARBA00012949"/>
    </source>
</evidence>
<evidence type="ECO:0000256" key="16">
    <source>
        <dbReference type="ARBA" id="ARBA00031399"/>
    </source>
</evidence>
<dbReference type="InterPro" id="IPR014222">
    <property type="entry name" value="Cyt_c_oxidase_su2"/>
</dbReference>
<keyword evidence="23" id="KW-1185">Reference proteome</keyword>
<evidence type="ECO:0000256" key="15">
    <source>
        <dbReference type="ARBA" id="ARBA00024688"/>
    </source>
</evidence>
<keyword evidence="6" id="KW-0679">Respiratory chain</keyword>
<evidence type="ECO:0000256" key="5">
    <source>
        <dbReference type="ARBA" id="ARBA00022617"/>
    </source>
</evidence>
<dbReference type="PANTHER" id="PTHR22888:SF9">
    <property type="entry name" value="CYTOCHROME C OXIDASE SUBUNIT 2"/>
    <property type="match status" value="1"/>
</dbReference>
<evidence type="ECO:0000256" key="2">
    <source>
        <dbReference type="ARBA" id="ARBA00007866"/>
    </source>
</evidence>
<gene>
    <name evidence="22" type="ORF">GCM10010140_47650</name>
</gene>
<dbReference type="PANTHER" id="PTHR22888">
    <property type="entry name" value="CYTOCHROME C OXIDASE, SUBUNIT II"/>
    <property type="match status" value="1"/>
</dbReference>
<dbReference type="EC" id="7.1.1.9" evidence="3"/>
<keyword evidence="8 18" id="KW-0479">Metal-binding</keyword>
<dbReference type="PROSITE" id="PS00078">
    <property type="entry name" value="COX2"/>
    <property type="match status" value="1"/>
</dbReference>
<dbReference type="InterPro" id="IPR009056">
    <property type="entry name" value="Cyt_c-like_dom"/>
</dbReference>
<evidence type="ECO:0000256" key="6">
    <source>
        <dbReference type="ARBA" id="ARBA00022660"/>
    </source>
</evidence>
<evidence type="ECO:0000256" key="8">
    <source>
        <dbReference type="ARBA" id="ARBA00022723"/>
    </source>
</evidence>
<dbReference type="InterPro" id="IPR008972">
    <property type="entry name" value="Cupredoxin"/>
</dbReference>
<evidence type="ECO:0000256" key="14">
    <source>
        <dbReference type="ARBA" id="ARBA00023136"/>
    </source>
</evidence>
<evidence type="ECO:0000256" key="9">
    <source>
        <dbReference type="ARBA" id="ARBA00022967"/>
    </source>
</evidence>
<dbReference type="InterPro" id="IPR034236">
    <property type="entry name" value="CuRO_CcO_Caa3_II"/>
</dbReference>
<feature type="transmembrane region" description="Helical" evidence="19">
    <location>
        <begin position="6"/>
        <end position="25"/>
    </location>
</feature>
<dbReference type="InterPro" id="IPR045187">
    <property type="entry name" value="CcO_II"/>
</dbReference>
<evidence type="ECO:0000259" key="21">
    <source>
        <dbReference type="PROSITE" id="PS51007"/>
    </source>
</evidence>
<feature type="domain" description="Cytochrome c" evidence="21">
    <location>
        <begin position="201"/>
        <end position="292"/>
    </location>
</feature>
<dbReference type="EMBL" id="BMQJ01000012">
    <property type="protein sequence ID" value="GGQ11879.1"/>
    <property type="molecule type" value="Genomic_DNA"/>
</dbReference>
<dbReference type="NCBIfam" id="TIGR02866">
    <property type="entry name" value="CoxB"/>
    <property type="match status" value="1"/>
</dbReference>
<dbReference type="PROSITE" id="PS50857">
    <property type="entry name" value="COX2_CUA"/>
    <property type="match status" value="1"/>
</dbReference>
<protein>
    <recommendedName>
        <fullName evidence="3">cytochrome-c oxidase</fullName>
        <ecNumber evidence="3">7.1.1.9</ecNumber>
    </recommendedName>
    <alternativeName>
        <fullName evidence="16">Cytochrome aa3 subunit 2</fullName>
    </alternativeName>
</protein>
<keyword evidence="5 18" id="KW-0349">Heme</keyword>
<comment type="caution">
    <text evidence="22">The sequence shown here is derived from an EMBL/GenBank/DDBJ whole genome shotgun (WGS) entry which is preliminary data.</text>
</comment>
<evidence type="ECO:0000256" key="4">
    <source>
        <dbReference type="ARBA" id="ARBA00022448"/>
    </source>
</evidence>
<evidence type="ECO:0000256" key="10">
    <source>
        <dbReference type="ARBA" id="ARBA00022982"/>
    </source>
</evidence>
<evidence type="ECO:0000256" key="11">
    <source>
        <dbReference type="ARBA" id="ARBA00022989"/>
    </source>
</evidence>
<dbReference type="Pfam" id="PF00116">
    <property type="entry name" value="COX2"/>
    <property type="match status" value="1"/>
</dbReference>
<dbReference type="Gene3D" id="1.10.287.90">
    <property type="match status" value="1"/>
</dbReference>
<dbReference type="Proteomes" id="UP000611554">
    <property type="component" value="Unassembled WGS sequence"/>
</dbReference>
<comment type="similarity">
    <text evidence="2">Belongs to the cytochrome c oxidase subunit 2 family.</text>
</comment>
<dbReference type="SUPFAM" id="SSF46626">
    <property type="entry name" value="Cytochrome c"/>
    <property type="match status" value="1"/>
</dbReference>
<dbReference type="Gene3D" id="2.60.40.420">
    <property type="entry name" value="Cupredoxins - blue copper proteins"/>
    <property type="match status" value="1"/>
</dbReference>
<keyword evidence="13" id="KW-0186">Copper</keyword>
<evidence type="ECO:0000256" key="12">
    <source>
        <dbReference type="ARBA" id="ARBA00023004"/>
    </source>
</evidence>
<organism evidence="22 23">
    <name type="scientific">Streptosporangium pseudovulgare</name>
    <dbReference type="NCBI Taxonomy" id="35765"/>
    <lineage>
        <taxon>Bacteria</taxon>
        <taxon>Bacillati</taxon>
        <taxon>Actinomycetota</taxon>
        <taxon>Actinomycetes</taxon>
        <taxon>Streptosporangiales</taxon>
        <taxon>Streptosporangiaceae</taxon>
        <taxon>Streptosporangium</taxon>
    </lineage>
</organism>
<evidence type="ECO:0000313" key="22">
    <source>
        <dbReference type="EMBL" id="GGQ11879.1"/>
    </source>
</evidence>
<keyword evidence="9" id="KW-1278">Translocase</keyword>
<evidence type="ECO:0000259" key="20">
    <source>
        <dbReference type="PROSITE" id="PS50857"/>
    </source>
</evidence>
<evidence type="ECO:0000256" key="17">
    <source>
        <dbReference type="ARBA" id="ARBA00047816"/>
    </source>
</evidence>
<evidence type="ECO:0000256" key="7">
    <source>
        <dbReference type="ARBA" id="ARBA00022692"/>
    </source>
</evidence>
<name>A0ABQ2R6V4_9ACTN</name>
<dbReference type="InterPro" id="IPR002429">
    <property type="entry name" value="CcO_II-like_C"/>
</dbReference>
<evidence type="ECO:0000256" key="1">
    <source>
        <dbReference type="ARBA" id="ARBA00004141"/>
    </source>
</evidence>
<accession>A0ABQ2R6V4</accession>
<reference evidence="23" key="1">
    <citation type="journal article" date="2019" name="Int. J. Syst. Evol. Microbiol.">
        <title>The Global Catalogue of Microorganisms (GCM) 10K type strain sequencing project: providing services to taxonomists for standard genome sequencing and annotation.</title>
        <authorList>
            <consortium name="The Broad Institute Genomics Platform"/>
            <consortium name="The Broad Institute Genome Sequencing Center for Infectious Disease"/>
            <person name="Wu L."/>
            <person name="Ma J."/>
        </authorList>
    </citation>
    <scope>NUCLEOTIDE SEQUENCE [LARGE SCALE GENOMIC DNA]</scope>
    <source>
        <strain evidence="23">JCM 3115</strain>
    </source>
</reference>
<dbReference type="SUPFAM" id="SSF49503">
    <property type="entry name" value="Cupredoxins"/>
    <property type="match status" value="1"/>
</dbReference>
<feature type="domain" description="Cytochrome oxidase subunit II copper A binding" evidence="20">
    <location>
        <begin position="78"/>
        <end position="190"/>
    </location>
</feature>
<comment type="subcellular location">
    <subcellularLocation>
        <location evidence="1">Membrane</location>
        <topology evidence="1">Multi-pass membrane protein</topology>
    </subcellularLocation>
</comment>
<keyword evidence="14 19" id="KW-0472">Membrane</keyword>
<evidence type="ECO:0000256" key="18">
    <source>
        <dbReference type="PROSITE-ProRule" id="PRU00433"/>
    </source>
</evidence>
<dbReference type="InterPro" id="IPR001505">
    <property type="entry name" value="Copper_CuA"/>
</dbReference>
<dbReference type="PROSITE" id="PS51007">
    <property type="entry name" value="CYTC"/>
    <property type="match status" value="1"/>
</dbReference>
<keyword evidence="7 19" id="KW-0812">Transmembrane</keyword>
<dbReference type="Pfam" id="PF00034">
    <property type="entry name" value="Cytochrom_C"/>
    <property type="match status" value="1"/>
</dbReference>
<feature type="transmembrane region" description="Helical" evidence="19">
    <location>
        <begin position="45"/>
        <end position="64"/>
    </location>
</feature>
<dbReference type="InterPro" id="IPR036257">
    <property type="entry name" value="Cyt_c_oxidase_su2_TM_sf"/>
</dbReference>
<dbReference type="InterPro" id="IPR036909">
    <property type="entry name" value="Cyt_c-like_dom_sf"/>
</dbReference>